<dbReference type="EnsemblPlants" id="KEH29349">
    <property type="protein sequence ID" value="KEH29349"/>
    <property type="gene ID" value="MTR_4g035745"/>
</dbReference>
<keyword evidence="3" id="KW-1185">Reference proteome</keyword>
<accession>A0A072UI05</accession>
<evidence type="ECO:0000313" key="3">
    <source>
        <dbReference type="Proteomes" id="UP000002051"/>
    </source>
</evidence>
<proteinExistence type="predicted"/>
<dbReference type="HOGENOM" id="CLU_2725982_0_0_1"/>
<reference evidence="1 3" key="2">
    <citation type="journal article" date="2014" name="BMC Genomics">
        <title>An improved genome release (version Mt4.0) for the model legume Medicago truncatula.</title>
        <authorList>
            <person name="Tang H."/>
            <person name="Krishnakumar V."/>
            <person name="Bidwell S."/>
            <person name="Rosen B."/>
            <person name="Chan A."/>
            <person name="Zhou S."/>
            <person name="Gentzbittel L."/>
            <person name="Childs K.L."/>
            <person name="Yandell M."/>
            <person name="Gundlach H."/>
            <person name="Mayer K.F."/>
            <person name="Schwartz D.C."/>
            <person name="Town C.D."/>
        </authorList>
    </citation>
    <scope>GENOME REANNOTATION</scope>
    <source>
        <strain evidence="1">A17</strain>
        <strain evidence="2 3">cv. Jemalong A17</strain>
    </source>
</reference>
<evidence type="ECO:0000313" key="1">
    <source>
        <dbReference type="EMBL" id="KEH29349.1"/>
    </source>
</evidence>
<name>A0A072UI05_MEDTR</name>
<protein>
    <submittedName>
        <fullName evidence="1 2">Uncharacterized protein</fullName>
    </submittedName>
</protein>
<sequence length="72" mass="8327">MLDIWEIDDDFIIVKLDNYGLPIDEEGTTFTHFLGSIVRRSQYAPINIKSWKGKNQQEQSLEKKLLSAKTVT</sequence>
<gene>
    <name evidence="1" type="ordered locus">MTR_4g035745</name>
</gene>
<reference evidence="2" key="3">
    <citation type="submission" date="2015-04" db="UniProtKB">
        <authorList>
            <consortium name="EnsemblPlants"/>
        </authorList>
    </citation>
    <scope>IDENTIFICATION</scope>
    <source>
        <strain evidence="2">cv. Jemalong A17</strain>
    </source>
</reference>
<dbReference type="Proteomes" id="UP000002051">
    <property type="component" value="Chromosome 4"/>
</dbReference>
<evidence type="ECO:0000313" key="2">
    <source>
        <dbReference type="EnsemblPlants" id="KEH29349"/>
    </source>
</evidence>
<organism evidence="1 3">
    <name type="scientific">Medicago truncatula</name>
    <name type="common">Barrel medic</name>
    <name type="synonym">Medicago tribuloides</name>
    <dbReference type="NCBI Taxonomy" id="3880"/>
    <lineage>
        <taxon>Eukaryota</taxon>
        <taxon>Viridiplantae</taxon>
        <taxon>Streptophyta</taxon>
        <taxon>Embryophyta</taxon>
        <taxon>Tracheophyta</taxon>
        <taxon>Spermatophyta</taxon>
        <taxon>Magnoliopsida</taxon>
        <taxon>eudicotyledons</taxon>
        <taxon>Gunneridae</taxon>
        <taxon>Pentapetalae</taxon>
        <taxon>rosids</taxon>
        <taxon>fabids</taxon>
        <taxon>Fabales</taxon>
        <taxon>Fabaceae</taxon>
        <taxon>Papilionoideae</taxon>
        <taxon>50 kb inversion clade</taxon>
        <taxon>NPAAA clade</taxon>
        <taxon>Hologalegina</taxon>
        <taxon>IRL clade</taxon>
        <taxon>Trifolieae</taxon>
        <taxon>Medicago</taxon>
    </lineage>
</organism>
<dbReference type="EMBL" id="CM001220">
    <property type="protein sequence ID" value="KEH29349.1"/>
    <property type="molecule type" value="Genomic_DNA"/>
</dbReference>
<reference evidence="1 3" key="1">
    <citation type="journal article" date="2011" name="Nature">
        <title>The Medicago genome provides insight into the evolution of rhizobial symbioses.</title>
        <authorList>
            <person name="Young N.D."/>
            <person name="Debelle F."/>
            <person name="Oldroyd G.E."/>
            <person name="Geurts R."/>
            <person name="Cannon S.B."/>
            <person name="Udvardi M.K."/>
            <person name="Benedito V.A."/>
            <person name="Mayer K.F."/>
            <person name="Gouzy J."/>
            <person name="Schoof H."/>
            <person name="Van de Peer Y."/>
            <person name="Proost S."/>
            <person name="Cook D.R."/>
            <person name="Meyers B.C."/>
            <person name="Spannagl M."/>
            <person name="Cheung F."/>
            <person name="De Mita S."/>
            <person name="Krishnakumar V."/>
            <person name="Gundlach H."/>
            <person name="Zhou S."/>
            <person name="Mudge J."/>
            <person name="Bharti A.K."/>
            <person name="Murray J.D."/>
            <person name="Naoumkina M.A."/>
            <person name="Rosen B."/>
            <person name="Silverstein K.A."/>
            <person name="Tang H."/>
            <person name="Rombauts S."/>
            <person name="Zhao P.X."/>
            <person name="Zhou P."/>
            <person name="Barbe V."/>
            <person name="Bardou P."/>
            <person name="Bechner M."/>
            <person name="Bellec A."/>
            <person name="Berger A."/>
            <person name="Berges H."/>
            <person name="Bidwell S."/>
            <person name="Bisseling T."/>
            <person name="Choisne N."/>
            <person name="Couloux A."/>
            <person name="Denny R."/>
            <person name="Deshpande S."/>
            <person name="Dai X."/>
            <person name="Doyle J.J."/>
            <person name="Dudez A.M."/>
            <person name="Farmer A.D."/>
            <person name="Fouteau S."/>
            <person name="Franken C."/>
            <person name="Gibelin C."/>
            <person name="Gish J."/>
            <person name="Goldstein S."/>
            <person name="Gonzalez A.J."/>
            <person name="Green P.J."/>
            <person name="Hallab A."/>
            <person name="Hartog M."/>
            <person name="Hua A."/>
            <person name="Humphray S.J."/>
            <person name="Jeong D.H."/>
            <person name="Jing Y."/>
            <person name="Jocker A."/>
            <person name="Kenton S.M."/>
            <person name="Kim D.J."/>
            <person name="Klee K."/>
            <person name="Lai H."/>
            <person name="Lang C."/>
            <person name="Lin S."/>
            <person name="Macmil S.L."/>
            <person name="Magdelenat G."/>
            <person name="Matthews L."/>
            <person name="McCorrison J."/>
            <person name="Monaghan E.L."/>
            <person name="Mun J.H."/>
            <person name="Najar F.Z."/>
            <person name="Nicholson C."/>
            <person name="Noirot C."/>
            <person name="O'Bleness M."/>
            <person name="Paule C.R."/>
            <person name="Poulain J."/>
            <person name="Prion F."/>
            <person name="Qin B."/>
            <person name="Qu C."/>
            <person name="Retzel E.F."/>
            <person name="Riddle C."/>
            <person name="Sallet E."/>
            <person name="Samain S."/>
            <person name="Samson N."/>
            <person name="Sanders I."/>
            <person name="Saurat O."/>
            <person name="Scarpelli C."/>
            <person name="Schiex T."/>
            <person name="Segurens B."/>
            <person name="Severin A.J."/>
            <person name="Sherrier D.J."/>
            <person name="Shi R."/>
            <person name="Sims S."/>
            <person name="Singer S.R."/>
            <person name="Sinharoy S."/>
            <person name="Sterck L."/>
            <person name="Viollet A."/>
            <person name="Wang B.B."/>
            <person name="Wang K."/>
            <person name="Wang M."/>
            <person name="Wang X."/>
            <person name="Warfsmann J."/>
            <person name="Weissenbach J."/>
            <person name="White D.D."/>
            <person name="White J.D."/>
            <person name="Wiley G.B."/>
            <person name="Wincker P."/>
            <person name="Xing Y."/>
            <person name="Yang L."/>
            <person name="Yao Z."/>
            <person name="Ying F."/>
            <person name="Zhai J."/>
            <person name="Zhou L."/>
            <person name="Zuber A."/>
            <person name="Denarie J."/>
            <person name="Dixon R.A."/>
            <person name="May G.D."/>
            <person name="Schwartz D.C."/>
            <person name="Rogers J."/>
            <person name="Quetier F."/>
            <person name="Town C.D."/>
            <person name="Roe B.A."/>
        </authorList>
    </citation>
    <scope>NUCLEOTIDE SEQUENCE [LARGE SCALE GENOMIC DNA]</scope>
    <source>
        <strain evidence="1">A17</strain>
        <strain evidence="2 3">cv. Jemalong A17</strain>
    </source>
</reference>
<dbReference type="AlphaFoldDB" id="A0A072UI05"/>